<dbReference type="Pfam" id="PF13540">
    <property type="entry name" value="RCC1_2"/>
    <property type="match status" value="2"/>
</dbReference>
<evidence type="ECO:0000256" key="1">
    <source>
        <dbReference type="PROSITE-ProRule" id="PRU00235"/>
    </source>
</evidence>
<feature type="repeat" description="RCC1" evidence="1">
    <location>
        <begin position="24"/>
        <end position="79"/>
    </location>
</feature>
<organism evidence="2">
    <name type="scientific">Hirondellea gigas</name>
    <dbReference type="NCBI Taxonomy" id="1518452"/>
    <lineage>
        <taxon>Eukaryota</taxon>
        <taxon>Metazoa</taxon>
        <taxon>Ecdysozoa</taxon>
        <taxon>Arthropoda</taxon>
        <taxon>Crustacea</taxon>
        <taxon>Multicrustacea</taxon>
        <taxon>Malacostraca</taxon>
        <taxon>Eumalacostraca</taxon>
        <taxon>Peracarida</taxon>
        <taxon>Amphipoda</taxon>
        <taxon>Amphilochidea</taxon>
        <taxon>Lysianassida</taxon>
        <taxon>Lysianassidira</taxon>
        <taxon>Lysianassoidea</taxon>
        <taxon>Lysianassidae</taxon>
        <taxon>Hirondellea</taxon>
    </lineage>
</organism>
<dbReference type="GO" id="GO:0005743">
    <property type="term" value="C:mitochondrial inner membrane"/>
    <property type="evidence" value="ECO:0007669"/>
    <property type="project" value="TreeGrafter"/>
</dbReference>
<proteinExistence type="evidence at transcript level"/>
<dbReference type="PRINTS" id="PR00633">
    <property type="entry name" value="RCCNDNSATION"/>
</dbReference>
<dbReference type="SUPFAM" id="SSF50985">
    <property type="entry name" value="RCC1/BLIP-II"/>
    <property type="match status" value="1"/>
</dbReference>
<dbReference type="InterPro" id="IPR009091">
    <property type="entry name" value="RCC1/BLIP-II"/>
</dbReference>
<accession>A0A2P2HZK5</accession>
<protein>
    <submittedName>
        <fullName evidence="2">Williams-Beuren syndrome chromosomal region 16 protein homolog</fullName>
    </submittedName>
</protein>
<dbReference type="GO" id="GO:0019843">
    <property type="term" value="F:rRNA binding"/>
    <property type="evidence" value="ECO:0007669"/>
    <property type="project" value="TreeGrafter"/>
</dbReference>
<sequence length="295" mass="30954">MDPGDSVVKVACGRAHSLALTKTGSVFTLGNNSYGQCGRPVIAKEDYSAQAIVTRLQAEQQPVTQIECGQDTSFLVSSDGGVYSCGWGADGQTGRGHYNNEPTLGRLAGDLQGVNIKKVSCRADCAIALSDKGEVFGWGNNEYQQLVLATSETQLATPTHLPMPPAVGKVVDVAASGTACFIVNDRGELYSWGYGALGRGPANLFSQEPLRIPPTLLGNTALSPGCKVVSVTCGVHIVAALNERGEIFTWGRNIGGSLGQGHDFHQSFPVKVCVSGRVFKASCGVDHMATIAKPL</sequence>
<dbReference type="PROSITE" id="PS50012">
    <property type="entry name" value="RCC1_3"/>
    <property type="match status" value="5"/>
</dbReference>
<dbReference type="InterPro" id="IPR053035">
    <property type="entry name" value="Mitochondrial_GEF_domain"/>
</dbReference>
<dbReference type="EMBL" id="IACF01001521">
    <property type="protein sequence ID" value="LAB67215.1"/>
    <property type="molecule type" value="mRNA"/>
</dbReference>
<evidence type="ECO:0000313" key="2">
    <source>
        <dbReference type="EMBL" id="LAB67215.1"/>
    </source>
</evidence>
<feature type="repeat" description="RCC1" evidence="1">
    <location>
        <begin position="187"/>
        <end position="244"/>
    </location>
</feature>
<dbReference type="PANTHER" id="PTHR46337:SF1">
    <property type="entry name" value="RCC1-LIKE G EXCHANGING FACTOR-LIKE PROTEIN"/>
    <property type="match status" value="1"/>
</dbReference>
<feature type="repeat" description="RCC1" evidence="1">
    <location>
        <begin position="133"/>
        <end position="186"/>
    </location>
</feature>
<reference evidence="2" key="2">
    <citation type="journal article" date="2018" name="Biosci. Biotechnol. Biochem.">
        <title>Polysaccharide hydrolase of the hadal zone amphipods Hirondellea gigas.</title>
        <authorList>
            <person name="Kobayashi H."/>
            <person name="Nagahama T."/>
            <person name="Arai W."/>
            <person name="Sasagawa Y."/>
            <person name="Umeda M."/>
            <person name="Hayashi T."/>
            <person name="Nikaido I."/>
            <person name="Watanabe H."/>
            <person name="Oguri K."/>
            <person name="Kitazato H."/>
            <person name="Fujioka K."/>
            <person name="Kido Y."/>
            <person name="Takami H."/>
        </authorList>
    </citation>
    <scope>NUCLEOTIDE SEQUENCE</scope>
    <source>
        <tissue evidence="2">Whole body</tissue>
    </source>
</reference>
<dbReference type="GO" id="GO:0005085">
    <property type="term" value="F:guanyl-nucleotide exchange factor activity"/>
    <property type="evidence" value="ECO:0007669"/>
    <property type="project" value="TreeGrafter"/>
</dbReference>
<dbReference type="EMBL" id="IACT01001782">
    <property type="protein sequence ID" value="LAC21107.1"/>
    <property type="molecule type" value="mRNA"/>
</dbReference>
<feature type="repeat" description="RCC1" evidence="1">
    <location>
        <begin position="245"/>
        <end position="294"/>
    </location>
</feature>
<feature type="repeat" description="RCC1" evidence="1">
    <location>
        <begin position="80"/>
        <end position="132"/>
    </location>
</feature>
<evidence type="ECO:0000313" key="3">
    <source>
        <dbReference type="EMBL" id="LAC21107.1"/>
    </source>
</evidence>
<dbReference type="Pfam" id="PF00415">
    <property type="entry name" value="RCC1"/>
    <property type="match status" value="3"/>
</dbReference>
<name>A0A2P2HZK5_9CRUS</name>
<dbReference type="Gene3D" id="2.130.10.30">
    <property type="entry name" value="Regulator of chromosome condensation 1/beta-lactamase-inhibitor protein II"/>
    <property type="match status" value="2"/>
</dbReference>
<dbReference type="InterPro" id="IPR000408">
    <property type="entry name" value="Reg_chr_condens"/>
</dbReference>
<dbReference type="PANTHER" id="PTHR46337">
    <property type="entry name" value="RCC1-LIKE G EXCHANGING FACTOR-LIKE PROTEIN"/>
    <property type="match status" value="1"/>
</dbReference>
<dbReference type="AlphaFoldDB" id="A0A2P2HZK5"/>
<reference evidence="3" key="1">
    <citation type="submission" date="2017-11" db="EMBL/GenBank/DDBJ databases">
        <title>The sensing device of the deep-sea amphipod.</title>
        <authorList>
            <person name="Kobayashi H."/>
            <person name="Nagahama T."/>
            <person name="Arai W."/>
            <person name="Sasagawa Y."/>
            <person name="Umeda M."/>
            <person name="Hayashi T."/>
            <person name="Nikaido I."/>
            <person name="Watanabe H."/>
            <person name="Oguri K."/>
            <person name="Kitazato H."/>
            <person name="Fujioka K."/>
            <person name="Kido Y."/>
            <person name="Takami H."/>
        </authorList>
    </citation>
    <scope>NUCLEOTIDE SEQUENCE</scope>
    <source>
        <tissue evidence="3">Whole body</tissue>
    </source>
</reference>
<dbReference type="GO" id="GO:0070131">
    <property type="term" value="P:positive regulation of mitochondrial translation"/>
    <property type="evidence" value="ECO:0007669"/>
    <property type="project" value="TreeGrafter"/>
</dbReference>